<keyword evidence="14" id="KW-1185">Reference proteome</keyword>
<protein>
    <recommendedName>
        <fullName evidence="2">DNA-directed DNA polymerase</fullName>
        <ecNumber evidence="2">2.7.7.7</ecNumber>
    </recommendedName>
</protein>
<dbReference type="PANTHER" id="PTHR33568">
    <property type="entry name" value="DNA POLYMERASE"/>
    <property type="match status" value="1"/>
</dbReference>
<comment type="similarity">
    <text evidence="1">Belongs to the DNA polymerase type-B family.</text>
</comment>
<keyword evidence="9" id="KW-0175">Coiled coil</keyword>
<dbReference type="PANTHER" id="PTHR33568:SF3">
    <property type="entry name" value="DNA-DIRECTED DNA POLYMERASE"/>
    <property type="match status" value="1"/>
</dbReference>
<evidence type="ECO:0000256" key="7">
    <source>
        <dbReference type="ARBA" id="ARBA00023125"/>
    </source>
</evidence>
<keyword evidence="11" id="KW-0472">Membrane</keyword>
<dbReference type="AlphaFoldDB" id="A0A8J5BT71"/>
<evidence type="ECO:0000256" key="8">
    <source>
        <dbReference type="ARBA" id="ARBA00049244"/>
    </source>
</evidence>
<feature type="region of interest" description="Disordered" evidence="10">
    <location>
        <begin position="1021"/>
        <end position="1100"/>
    </location>
</feature>
<dbReference type="GO" id="GO:0006260">
    <property type="term" value="P:DNA replication"/>
    <property type="evidence" value="ECO:0007669"/>
    <property type="project" value="UniProtKB-KW"/>
</dbReference>
<dbReference type="SUPFAM" id="SSF56672">
    <property type="entry name" value="DNA/RNA polymerases"/>
    <property type="match status" value="1"/>
</dbReference>
<comment type="catalytic activity">
    <reaction evidence="8">
        <text>DNA(n) + a 2'-deoxyribonucleoside 5'-triphosphate = DNA(n+1) + diphosphate</text>
        <dbReference type="Rhea" id="RHEA:22508"/>
        <dbReference type="Rhea" id="RHEA-COMP:17339"/>
        <dbReference type="Rhea" id="RHEA-COMP:17340"/>
        <dbReference type="ChEBI" id="CHEBI:33019"/>
        <dbReference type="ChEBI" id="CHEBI:61560"/>
        <dbReference type="ChEBI" id="CHEBI:173112"/>
        <dbReference type="EC" id="2.7.7.7"/>
    </reaction>
</comment>
<feature type="domain" description="DNA-directed DNA polymerase family B mitochondria/virus" evidence="12">
    <location>
        <begin position="554"/>
        <end position="729"/>
    </location>
</feature>
<dbReference type="GO" id="GO:0003887">
    <property type="term" value="F:DNA-directed DNA polymerase activity"/>
    <property type="evidence" value="ECO:0007669"/>
    <property type="project" value="UniProtKB-KW"/>
</dbReference>
<evidence type="ECO:0000256" key="11">
    <source>
        <dbReference type="SAM" id="Phobius"/>
    </source>
</evidence>
<proteinExistence type="inferred from homology"/>
<dbReference type="InterPro" id="IPR004868">
    <property type="entry name" value="DNA-dir_DNA_pol_B_mt/vir"/>
</dbReference>
<comment type="caution">
    <text evidence="13">The sequence shown here is derived from an EMBL/GenBank/DDBJ whole genome shotgun (WGS) entry which is preliminary data.</text>
</comment>
<dbReference type="Pfam" id="PF03175">
    <property type="entry name" value="DNA_pol_B_2"/>
    <property type="match status" value="3"/>
</dbReference>
<evidence type="ECO:0000313" key="14">
    <source>
        <dbReference type="Proteomes" id="UP000734854"/>
    </source>
</evidence>
<dbReference type="InterPro" id="IPR012337">
    <property type="entry name" value="RNaseH-like_sf"/>
</dbReference>
<accession>A0A8J5BT71</accession>
<keyword evidence="3" id="KW-0808">Transferase</keyword>
<evidence type="ECO:0000256" key="9">
    <source>
        <dbReference type="SAM" id="Coils"/>
    </source>
</evidence>
<evidence type="ECO:0000256" key="3">
    <source>
        <dbReference type="ARBA" id="ARBA00022679"/>
    </source>
</evidence>
<feature type="transmembrane region" description="Helical" evidence="11">
    <location>
        <begin position="71"/>
        <end position="94"/>
    </location>
</feature>
<keyword evidence="5" id="KW-0235">DNA replication</keyword>
<feature type="compositionally biased region" description="Basic and acidic residues" evidence="10">
    <location>
        <begin position="9"/>
        <end position="27"/>
    </location>
</feature>
<evidence type="ECO:0000256" key="2">
    <source>
        <dbReference type="ARBA" id="ARBA00012417"/>
    </source>
</evidence>
<keyword evidence="11" id="KW-0812">Transmembrane</keyword>
<gene>
    <name evidence="13" type="ORF">ZIOFF_075479</name>
</gene>
<dbReference type="EMBL" id="JACMSC010000134">
    <property type="protein sequence ID" value="KAG6466680.1"/>
    <property type="molecule type" value="Genomic_DNA"/>
</dbReference>
<keyword evidence="6" id="KW-0239">DNA-directed DNA polymerase</keyword>
<evidence type="ECO:0000256" key="10">
    <source>
        <dbReference type="SAM" id="MobiDB-lite"/>
    </source>
</evidence>
<dbReference type="Gene3D" id="3.90.1600.10">
    <property type="entry name" value="Palm domain of DNA polymerase"/>
    <property type="match status" value="1"/>
</dbReference>
<reference evidence="13 14" key="1">
    <citation type="submission" date="2020-08" db="EMBL/GenBank/DDBJ databases">
        <title>Plant Genome Project.</title>
        <authorList>
            <person name="Zhang R.-G."/>
        </authorList>
    </citation>
    <scope>NUCLEOTIDE SEQUENCE [LARGE SCALE GENOMIC DNA]</scope>
    <source>
        <tissue evidence="13">Rhizome</tissue>
    </source>
</reference>
<keyword evidence="7" id="KW-0238">DNA-binding</keyword>
<dbReference type="InterPro" id="IPR023211">
    <property type="entry name" value="DNA_pol_palm_dom_sf"/>
</dbReference>
<organism evidence="13 14">
    <name type="scientific">Zingiber officinale</name>
    <name type="common">Ginger</name>
    <name type="synonym">Amomum zingiber</name>
    <dbReference type="NCBI Taxonomy" id="94328"/>
    <lineage>
        <taxon>Eukaryota</taxon>
        <taxon>Viridiplantae</taxon>
        <taxon>Streptophyta</taxon>
        <taxon>Embryophyta</taxon>
        <taxon>Tracheophyta</taxon>
        <taxon>Spermatophyta</taxon>
        <taxon>Magnoliopsida</taxon>
        <taxon>Liliopsida</taxon>
        <taxon>Zingiberales</taxon>
        <taxon>Zingiberaceae</taxon>
        <taxon>Zingiber</taxon>
    </lineage>
</organism>
<dbReference type="EC" id="2.7.7.7" evidence="2"/>
<dbReference type="Gene3D" id="3.30.420.10">
    <property type="entry name" value="Ribonuclease H-like superfamily/Ribonuclease H"/>
    <property type="match status" value="1"/>
</dbReference>
<sequence length="1128" mass="128151">MQRIKAKPRAKEKEKANEKAKAKPLDKANSKAITIGPFIPETLNSSTGIPIPSFPSSAAHSFVRFGFAYSLLYFVASVAGIFPVVCCCGLKLLAPVCSVRTRFTPKTSSLSLVISMTSMFFSNASSLMNAVNLVPFDYSVSQPLLTGPLSDKVGLVNVCMSTKQWKVFRGKEMGFAVQRRNRIRMVGIVRTCFDRRRFLSSLPITNFHFNMFLNLPSRASIFAVIPLFSHRFSSSATPQLDFSLWEDLQRHISSIRGESLYSGCFQVIANFRDPYPLAVNGGLLRLVYDSIVKQVSCYGERHESAAVKCAIMRIYYKSSGESVQEICPIQKDSTELISNIMGVMATPSVENLNLPRVESLKRKKSRKSKILTSIKRPSSQLEPRPFMVADIETVLLNDVHVPYAIGYLAVYPSLDLSSVAPSSIHIADSFNSFSSLEEESQVILSRFIYDLEIAGRRDPRLRTVYFHNFARFDGLFLLKHLASFHKDFKIKQLIREHRLYELKIYLGERHLSRFRDSCTLLPRSLAELAHTFCPELGFKGSINHEAVNISNLLSLREEYVRYLRQDVLLLGGVMRKAQETYFFKYHIDVENVMTMSALSLCIFRTHYYEPDLFPICTLTKNQDSFIRRGFYGGHSDVYIPYGENLLYYDMNSLYPHVMKKYSLPCGEPFWRNNLTKVDLGTLFGFVEASVVCPKELRRPFLPYKSSDTLIFGTGHFVGVYFSEELKYARGLGLYELRKEAKKAGFEAMSFILKLCMNSLFGRFGMDPEGQVSEICSFSRYEELLVQSGFRSADKLDDDVYLVNYRRNIRHLSAEEWRPPRNLAIQISAAISAYARIEMYPFVSREDCFYTDTDSVGIFLAPKSYLLEVENNRHIIKQKGPSKDLVTSEWFKEQLADLSRTEEIPTSANFKINWHNLQILRKDRLVRLWLPLSKKRARVWGEWINTEPVEVLDLGSPQAAAELKLLLLAERERLQAAERKRLLEERERLLEREQKMAEREGKNFFSRWKSFLIHKKKMAPKDSLSAATQDRSSGHERKLGEPAKVNHIPVATSDPPKGTSALATSDPPKGTSALATSDLPKATSDLSKATSALPKATSDLPKATSPYLNGVVLDRIHLPYLNGVVLDRI</sequence>
<keyword evidence="11" id="KW-1133">Transmembrane helix</keyword>
<evidence type="ECO:0000313" key="13">
    <source>
        <dbReference type="EMBL" id="KAG6466680.1"/>
    </source>
</evidence>
<dbReference type="InterPro" id="IPR036397">
    <property type="entry name" value="RNaseH_sf"/>
</dbReference>
<evidence type="ECO:0000256" key="4">
    <source>
        <dbReference type="ARBA" id="ARBA00022695"/>
    </source>
</evidence>
<dbReference type="InterPro" id="IPR043502">
    <property type="entry name" value="DNA/RNA_pol_sf"/>
</dbReference>
<evidence type="ECO:0000259" key="12">
    <source>
        <dbReference type="Pfam" id="PF03175"/>
    </source>
</evidence>
<feature type="compositionally biased region" description="Basic and acidic residues" evidence="10">
    <location>
        <begin position="1031"/>
        <end position="1040"/>
    </location>
</feature>
<dbReference type="GO" id="GO:0000166">
    <property type="term" value="F:nucleotide binding"/>
    <property type="evidence" value="ECO:0007669"/>
    <property type="project" value="InterPro"/>
</dbReference>
<feature type="domain" description="DNA-directed DNA polymerase family B mitochondria/virus" evidence="12">
    <location>
        <begin position="733"/>
        <end position="845"/>
    </location>
</feature>
<keyword evidence="4" id="KW-0548">Nucleotidyltransferase</keyword>
<feature type="coiled-coil region" evidence="9">
    <location>
        <begin position="959"/>
        <end position="999"/>
    </location>
</feature>
<dbReference type="GO" id="GO:0003677">
    <property type="term" value="F:DNA binding"/>
    <property type="evidence" value="ECO:0007669"/>
    <property type="project" value="UniProtKB-KW"/>
</dbReference>
<evidence type="ECO:0000256" key="6">
    <source>
        <dbReference type="ARBA" id="ARBA00022932"/>
    </source>
</evidence>
<evidence type="ECO:0000256" key="1">
    <source>
        <dbReference type="ARBA" id="ARBA00005755"/>
    </source>
</evidence>
<feature type="domain" description="DNA-directed DNA polymerase family B mitochondria/virus" evidence="12">
    <location>
        <begin position="457"/>
        <end position="548"/>
    </location>
</feature>
<evidence type="ECO:0000256" key="5">
    <source>
        <dbReference type="ARBA" id="ARBA00022705"/>
    </source>
</evidence>
<dbReference type="SUPFAM" id="SSF53098">
    <property type="entry name" value="Ribonuclease H-like"/>
    <property type="match status" value="1"/>
</dbReference>
<feature type="region of interest" description="Disordered" evidence="10">
    <location>
        <begin position="1"/>
        <end position="27"/>
    </location>
</feature>
<name>A0A8J5BT71_ZINOF</name>
<dbReference type="Proteomes" id="UP000734854">
    <property type="component" value="Unassembled WGS sequence"/>
</dbReference>